<reference evidence="1 2" key="1">
    <citation type="journal article" date="2018" name="Proc. Natl. Acad. Sci. U.S.A.">
        <title>Draft genome sequence of Camellia sinensis var. sinensis provides insights into the evolution of the tea genome and tea quality.</title>
        <authorList>
            <person name="Wei C."/>
            <person name="Yang H."/>
            <person name="Wang S."/>
            <person name="Zhao J."/>
            <person name="Liu C."/>
            <person name="Gao L."/>
            <person name="Xia E."/>
            <person name="Lu Y."/>
            <person name="Tai Y."/>
            <person name="She G."/>
            <person name="Sun J."/>
            <person name="Cao H."/>
            <person name="Tong W."/>
            <person name="Gao Q."/>
            <person name="Li Y."/>
            <person name="Deng W."/>
            <person name="Jiang X."/>
            <person name="Wang W."/>
            <person name="Chen Q."/>
            <person name="Zhang S."/>
            <person name="Li H."/>
            <person name="Wu J."/>
            <person name="Wang P."/>
            <person name="Li P."/>
            <person name="Shi C."/>
            <person name="Zheng F."/>
            <person name="Jian J."/>
            <person name="Huang B."/>
            <person name="Shan D."/>
            <person name="Shi M."/>
            <person name="Fang C."/>
            <person name="Yue Y."/>
            <person name="Li F."/>
            <person name="Li D."/>
            <person name="Wei S."/>
            <person name="Han B."/>
            <person name="Jiang C."/>
            <person name="Yin Y."/>
            <person name="Xia T."/>
            <person name="Zhang Z."/>
            <person name="Bennetzen J.L."/>
            <person name="Zhao S."/>
            <person name="Wan X."/>
        </authorList>
    </citation>
    <scope>NUCLEOTIDE SEQUENCE [LARGE SCALE GENOMIC DNA]</scope>
    <source>
        <strain evidence="2">cv. Shuchazao</strain>
        <tissue evidence="1">Leaf</tissue>
    </source>
</reference>
<sequence length="153" mass="16832">MDDGRSALCSMPFERGDSRTCVFSVSRFPADVNVQSCSHTIEFAKECYTLAICRNVHKSSLPLQHLNAFDSMQVSSEMCVLQSATGSAMELQEDIATWTFIIDGSWRAKGLRAGGAWICYDANWHVVGQYAMALHCPCSPLITQATACLEAVR</sequence>
<evidence type="ECO:0000313" key="1">
    <source>
        <dbReference type="EMBL" id="THF95110.1"/>
    </source>
</evidence>
<protein>
    <submittedName>
        <fullName evidence="1">Uncharacterized protein</fullName>
    </submittedName>
</protein>
<dbReference type="EMBL" id="SDRB02013357">
    <property type="protein sequence ID" value="THF95110.1"/>
    <property type="molecule type" value="Genomic_DNA"/>
</dbReference>
<dbReference type="AlphaFoldDB" id="A0A4S4CYZ3"/>
<keyword evidence="2" id="KW-1185">Reference proteome</keyword>
<name>A0A4S4CYZ3_CAMSN</name>
<accession>A0A4S4CYZ3</accession>
<gene>
    <name evidence="1" type="ORF">TEA_016976</name>
</gene>
<evidence type="ECO:0000313" key="2">
    <source>
        <dbReference type="Proteomes" id="UP000306102"/>
    </source>
</evidence>
<proteinExistence type="predicted"/>
<organism evidence="1 2">
    <name type="scientific">Camellia sinensis var. sinensis</name>
    <name type="common">China tea</name>
    <dbReference type="NCBI Taxonomy" id="542762"/>
    <lineage>
        <taxon>Eukaryota</taxon>
        <taxon>Viridiplantae</taxon>
        <taxon>Streptophyta</taxon>
        <taxon>Embryophyta</taxon>
        <taxon>Tracheophyta</taxon>
        <taxon>Spermatophyta</taxon>
        <taxon>Magnoliopsida</taxon>
        <taxon>eudicotyledons</taxon>
        <taxon>Gunneridae</taxon>
        <taxon>Pentapetalae</taxon>
        <taxon>asterids</taxon>
        <taxon>Ericales</taxon>
        <taxon>Theaceae</taxon>
        <taxon>Camellia</taxon>
    </lineage>
</organism>
<comment type="caution">
    <text evidence="1">The sequence shown here is derived from an EMBL/GenBank/DDBJ whole genome shotgun (WGS) entry which is preliminary data.</text>
</comment>
<dbReference type="Proteomes" id="UP000306102">
    <property type="component" value="Unassembled WGS sequence"/>
</dbReference>